<keyword evidence="2" id="KW-1185">Reference proteome</keyword>
<dbReference type="Proteomes" id="UP001652622">
    <property type="component" value="Unplaced"/>
</dbReference>
<sequence length="270" mass="27763">MPPTHLRACALDLRAPAGPRRSATILVSGLRLHASPGFPGSPLPSLIGWRPTLAPQDWTGPPPTQHTRRGGGYSFPSPACLGEGAAGGNPTGAAASRAVPAAPGESLQAAARFPSAGQPPTCSWAIAAPRPLPGTLQSQRQPRSCPGNQAVPGPQAQGGEGQVALQMGKLCKSWQARGGCTNRSSQAGTSLIVVYSGLLPRSQDEGPVPAEKVVEAPETPSLNCQEGTTCRPGLGRPLLSLNRFLPIPGKDPGRTNTSCPLLLQPAQVMN</sequence>
<evidence type="ECO:0000313" key="2">
    <source>
        <dbReference type="Proteomes" id="UP001652622"/>
    </source>
</evidence>
<proteinExistence type="predicted"/>
<dbReference type="GeneID" id="132712228"/>
<reference evidence="3" key="1">
    <citation type="submission" date="2025-08" db="UniProtKB">
        <authorList>
            <consortium name="RefSeq"/>
        </authorList>
    </citation>
    <scope>IDENTIFICATION</scope>
    <source>
        <tissue evidence="3">Blood</tissue>
    </source>
</reference>
<evidence type="ECO:0000313" key="3">
    <source>
        <dbReference type="RefSeq" id="XP_060549020.1"/>
    </source>
</evidence>
<protein>
    <submittedName>
        <fullName evidence="3">Uncharacterized protein LOC132712228</fullName>
    </submittedName>
</protein>
<organism evidence="2 3">
    <name type="scientific">Pantherophis guttatus</name>
    <name type="common">Corn snake</name>
    <name type="synonym">Elaphe guttata</name>
    <dbReference type="NCBI Taxonomy" id="94885"/>
    <lineage>
        <taxon>Eukaryota</taxon>
        <taxon>Metazoa</taxon>
        <taxon>Chordata</taxon>
        <taxon>Craniata</taxon>
        <taxon>Vertebrata</taxon>
        <taxon>Euteleostomi</taxon>
        <taxon>Lepidosauria</taxon>
        <taxon>Squamata</taxon>
        <taxon>Bifurcata</taxon>
        <taxon>Unidentata</taxon>
        <taxon>Episquamata</taxon>
        <taxon>Toxicofera</taxon>
        <taxon>Serpentes</taxon>
        <taxon>Colubroidea</taxon>
        <taxon>Colubridae</taxon>
        <taxon>Colubrinae</taxon>
        <taxon>Pantherophis</taxon>
    </lineage>
</organism>
<name>A0ABM3ZKX0_PANGU</name>
<feature type="region of interest" description="Disordered" evidence="1">
    <location>
        <begin position="132"/>
        <end position="161"/>
    </location>
</feature>
<gene>
    <name evidence="3" type="primary">LOC132712228</name>
</gene>
<evidence type="ECO:0000256" key="1">
    <source>
        <dbReference type="SAM" id="MobiDB-lite"/>
    </source>
</evidence>
<accession>A0ABM3ZKX0</accession>
<dbReference type="RefSeq" id="XP_060549020.1">
    <property type="nucleotide sequence ID" value="XM_060693037.1"/>
</dbReference>